<dbReference type="InParanoid" id="A0A2K1IIH6"/>
<dbReference type="PaxDb" id="3218-PP1S10_202V6.1"/>
<reference evidence="2 4" key="1">
    <citation type="journal article" date="2008" name="Science">
        <title>The Physcomitrella genome reveals evolutionary insights into the conquest of land by plants.</title>
        <authorList>
            <person name="Rensing S."/>
            <person name="Lang D."/>
            <person name="Zimmer A."/>
            <person name="Terry A."/>
            <person name="Salamov A."/>
            <person name="Shapiro H."/>
            <person name="Nishiyama T."/>
            <person name="Perroud P.-F."/>
            <person name="Lindquist E."/>
            <person name="Kamisugi Y."/>
            <person name="Tanahashi T."/>
            <person name="Sakakibara K."/>
            <person name="Fujita T."/>
            <person name="Oishi K."/>
            <person name="Shin-I T."/>
            <person name="Kuroki Y."/>
            <person name="Toyoda A."/>
            <person name="Suzuki Y."/>
            <person name="Hashimoto A."/>
            <person name="Yamaguchi K."/>
            <person name="Sugano A."/>
            <person name="Kohara Y."/>
            <person name="Fujiyama A."/>
            <person name="Anterola A."/>
            <person name="Aoki S."/>
            <person name="Ashton N."/>
            <person name="Barbazuk W.B."/>
            <person name="Barker E."/>
            <person name="Bennetzen J."/>
            <person name="Bezanilla M."/>
            <person name="Blankenship R."/>
            <person name="Cho S.H."/>
            <person name="Dutcher S."/>
            <person name="Estelle M."/>
            <person name="Fawcett J.A."/>
            <person name="Gundlach H."/>
            <person name="Hanada K."/>
            <person name="Heyl A."/>
            <person name="Hicks K.A."/>
            <person name="Hugh J."/>
            <person name="Lohr M."/>
            <person name="Mayer K."/>
            <person name="Melkozernov A."/>
            <person name="Murata T."/>
            <person name="Nelson D."/>
            <person name="Pils B."/>
            <person name="Prigge M."/>
            <person name="Reiss B."/>
            <person name="Renner T."/>
            <person name="Rombauts S."/>
            <person name="Rushton P."/>
            <person name="Sanderfoot A."/>
            <person name="Schween G."/>
            <person name="Shiu S.-H."/>
            <person name="Stueber K."/>
            <person name="Theodoulou F.L."/>
            <person name="Tu H."/>
            <person name="Van de Peer Y."/>
            <person name="Verrier P.J."/>
            <person name="Waters E."/>
            <person name="Wood A."/>
            <person name="Yang L."/>
            <person name="Cove D."/>
            <person name="Cuming A."/>
            <person name="Hasebe M."/>
            <person name="Lucas S."/>
            <person name="Mishler D.B."/>
            <person name="Reski R."/>
            <person name="Grigoriev I."/>
            <person name="Quatrano R.S."/>
            <person name="Boore J.L."/>
        </authorList>
    </citation>
    <scope>NUCLEOTIDE SEQUENCE [LARGE SCALE GENOMIC DNA]</scope>
    <source>
        <strain evidence="3 4">cv. Gransden 2004</strain>
    </source>
</reference>
<dbReference type="EnsemblPlants" id="Pp3c23_8320V3.2">
    <property type="protein sequence ID" value="PAC:32950274.CDS.1"/>
    <property type="gene ID" value="Pp3c23_8320"/>
</dbReference>
<sequence>MTCCRVRKLIFVSSFWSVLRVAFWFNVKVDVFLFFVFLLHSDFTRFLFVLHCRSLFDFVMADTKIIKEENPELFRNPGKGWVDHVHQQNLKKGIERLDRRSEHPNKGAVKKHGHGGKFTVDGPYREEDYANPVPVAMDKNDPNYVDPEEEEADNDAGVPVSDTAKDADTSAGAAHPAV</sequence>
<dbReference type="AlphaFoldDB" id="A0A2K1IIH6"/>
<reference evidence="2 4" key="2">
    <citation type="journal article" date="2018" name="Plant J.">
        <title>The Physcomitrella patens chromosome-scale assembly reveals moss genome structure and evolution.</title>
        <authorList>
            <person name="Lang D."/>
            <person name="Ullrich K.K."/>
            <person name="Murat F."/>
            <person name="Fuchs J."/>
            <person name="Jenkins J."/>
            <person name="Haas F.B."/>
            <person name="Piednoel M."/>
            <person name="Gundlach H."/>
            <person name="Van Bel M."/>
            <person name="Meyberg R."/>
            <person name="Vives C."/>
            <person name="Morata J."/>
            <person name="Symeonidi A."/>
            <person name="Hiss M."/>
            <person name="Muchero W."/>
            <person name="Kamisugi Y."/>
            <person name="Saleh O."/>
            <person name="Blanc G."/>
            <person name="Decker E.L."/>
            <person name="van Gessel N."/>
            <person name="Grimwood J."/>
            <person name="Hayes R.D."/>
            <person name="Graham S.W."/>
            <person name="Gunter L.E."/>
            <person name="McDaniel S.F."/>
            <person name="Hoernstein S.N.W."/>
            <person name="Larsson A."/>
            <person name="Li F.W."/>
            <person name="Perroud P.F."/>
            <person name="Phillips J."/>
            <person name="Ranjan P."/>
            <person name="Rokshar D.S."/>
            <person name="Rothfels C.J."/>
            <person name="Schneider L."/>
            <person name="Shu S."/>
            <person name="Stevenson D.W."/>
            <person name="Thummler F."/>
            <person name="Tillich M."/>
            <person name="Villarreal Aguilar J.C."/>
            <person name="Widiez T."/>
            <person name="Wong G.K."/>
            <person name="Wymore A."/>
            <person name="Zhang Y."/>
            <person name="Zimmer A.D."/>
            <person name="Quatrano R.S."/>
            <person name="Mayer K.F.X."/>
            <person name="Goodstein D."/>
            <person name="Casacuberta J.M."/>
            <person name="Vandepoele K."/>
            <person name="Reski R."/>
            <person name="Cuming A.C."/>
            <person name="Tuskan G.A."/>
            <person name="Maumus F."/>
            <person name="Salse J."/>
            <person name="Schmutz J."/>
            <person name="Rensing S.A."/>
        </authorList>
    </citation>
    <scope>NUCLEOTIDE SEQUENCE [LARGE SCALE GENOMIC DNA]</scope>
    <source>
        <strain evidence="3 4">cv. Gransden 2004</strain>
    </source>
</reference>
<name>A0A2K1IIH6_PHYPA</name>
<dbReference type="EMBL" id="ABEU02000023">
    <property type="protein sequence ID" value="PNR29078.1"/>
    <property type="molecule type" value="Genomic_DNA"/>
</dbReference>
<dbReference type="Gramene" id="Pp3c23_8320V3.2">
    <property type="protein sequence ID" value="PAC:32950274.CDS.1"/>
    <property type="gene ID" value="Pp3c23_8320"/>
</dbReference>
<accession>A0A2K1IIH6</accession>
<evidence type="ECO:0000313" key="2">
    <source>
        <dbReference type="EMBL" id="PNR29078.1"/>
    </source>
</evidence>
<evidence type="ECO:0000256" key="1">
    <source>
        <dbReference type="SAM" id="MobiDB-lite"/>
    </source>
</evidence>
<reference evidence="3" key="3">
    <citation type="submission" date="2020-12" db="UniProtKB">
        <authorList>
            <consortium name="EnsemblPlants"/>
        </authorList>
    </citation>
    <scope>IDENTIFICATION</scope>
</reference>
<proteinExistence type="predicted"/>
<evidence type="ECO:0000313" key="4">
    <source>
        <dbReference type="Proteomes" id="UP000006727"/>
    </source>
</evidence>
<organism evidence="2">
    <name type="scientific">Physcomitrium patens</name>
    <name type="common">Spreading-leaved earth moss</name>
    <name type="synonym">Physcomitrella patens</name>
    <dbReference type="NCBI Taxonomy" id="3218"/>
    <lineage>
        <taxon>Eukaryota</taxon>
        <taxon>Viridiplantae</taxon>
        <taxon>Streptophyta</taxon>
        <taxon>Embryophyta</taxon>
        <taxon>Bryophyta</taxon>
        <taxon>Bryophytina</taxon>
        <taxon>Bryopsida</taxon>
        <taxon>Funariidae</taxon>
        <taxon>Funariales</taxon>
        <taxon>Funariaceae</taxon>
        <taxon>Physcomitrium</taxon>
    </lineage>
</organism>
<evidence type="ECO:0000313" key="3">
    <source>
        <dbReference type="EnsemblPlants" id="PAC:32950273.CDS.1"/>
    </source>
</evidence>
<protein>
    <submittedName>
        <fullName evidence="2 3">Uncharacterized protein</fullName>
    </submittedName>
</protein>
<dbReference type="FunCoup" id="A0A2K1IIH6">
    <property type="interactions" value="95"/>
</dbReference>
<gene>
    <name evidence="2" type="ORF">PHYPA_027770</name>
</gene>
<dbReference type="STRING" id="3218.A0A2K1IIH6"/>
<keyword evidence="4" id="KW-1185">Reference proteome</keyword>
<feature type="region of interest" description="Disordered" evidence="1">
    <location>
        <begin position="101"/>
        <end position="178"/>
    </location>
</feature>
<dbReference type="Gramene" id="Pp3c23_8320V3.1">
    <property type="protein sequence ID" value="PAC:32950273.CDS.1"/>
    <property type="gene ID" value="Pp3c23_8320"/>
</dbReference>
<dbReference type="EnsemblPlants" id="Pp3c23_8320V3.1">
    <property type="protein sequence ID" value="PAC:32950273.CDS.1"/>
    <property type="gene ID" value="Pp3c23_8320"/>
</dbReference>
<dbReference type="Proteomes" id="UP000006727">
    <property type="component" value="Chromosome 23"/>
</dbReference>